<dbReference type="KEGG" id="sod:Sant_2279"/>
<keyword evidence="3" id="KW-0804">Transcription</keyword>
<dbReference type="HOGENOM" id="CLU_017584_9_5_6"/>
<dbReference type="SMART" id="SM00895">
    <property type="entry name" value="FCD"/>
    <property type="match status" value="1"/>
</dbReference>
<evidence type="ECO:0000256" key="2">
    <source>
        <dbReference type="ARBA" id="ARBA00023125"/>
    </source>
</evidence>
<keyword evidence="6" id="KW-1185">Reference proteome</keyword>
<dbReference type="PATRIC" id="fig|1239307.3.peg.2522"/>
<dbReference type="Gene3D" id="1.10.10.10">
    <property type="entry name" value="Winged helix-like DNA-binding domain superfamily/Winged helix DNA-binding domain"/>
    <property type="match status" value="1"/>
</dbReference>
<dbReference type="Proteomes" id="UP000019028">
    <property type="component" value="Chromosome"/>
</dbReference>
<dbReference type="InterPro" id="IPR036390">
    <property type="entry name" value="WH_DNA-bd_sf"/>
</dbReference>
<dbReference type="EMBL" id="CP006569">
    <property type="protein sequence ID" value="AHF77324.1"/>
    <property type="molecule type" value="Genomic_DNA"/>
</dbReference>
<protein>
    <submittedName>
        <fullName evidence="5">DNA-binding transcriptional repressor</fullName>
    </submittedName>
</protein>
<sequence length="257" mass="28672">MTTELPLRLADRIARQLERLIAQRPFEAGARLPAERKLASELGVSRSSLREGIQKLISQGLLVSRRGGGTFVQNNAQQWTQHRIVLPLQSLMAEDPDYRYDVLEARQAIEAGTAWHAALRATEDDKVRLRACFDATQQVNDHDDPDKAAQADVRFHLAIAEASHNVVLLQTMRGFFALLQTSVQQSRQRMYTHPAHFASLTEQHQALLTAILAGDAPAARQAAIAHLESVHQTLKALQEEDARQARIGRFPRSPTVT</sequence>
<reference evidence="5 6" key="1">
    <citation type="journal article" date="2014" name="Genome Biol. Evol.">
        <title>Genome degeneration and adaptation in a nascent stage of symbiosis.</title>
        <authorList>
            <person name="Oakeson K.F."/>
            <person name="Gil R."/>
            <person name="Clayton A.L."/>
            <person name="Dunn D.M."/>
            <person name="von Niederhausern A.C."/>
            <person name="Hamil C."/>
            <person name="Aoyagi A."/>
            <person name="Duval B."/>
            <person name="Baca A."/>
            <person name="Silva F.J."/>
            <person name="Vallier A."/>
            <person name="Jackson D.G."/>
            <person name="Latorre A."/>
            <person name="Weiss R.B."/>
            <person name="Heddi A."/>
            <person name="Moya A."/>
            <person name="Dale C."/>
        </authorList>
    </citation>
    <scope>NUCLEOTIDE SEQUENCE [LARGE SCALE GENOMIC DNA]</scope>
    <source>
        <strain evidence="5 6">HS1</strain>
    </source>
</reference>
<dbReference type="AlphaFoldDB" id="W0HU88"/>
<dbReference type="PANTHER" id="PTHR43537">
    <property type="entry name" value="TRANSCRIPTIONAL REGULATOR, GNTR FAMILY"/>
    <property type="match status" value="1"/>
</dbReference>
<dbReference type="Pfam" id="PF07729">
    <property type="entry name" value="FCD"/>
    <property type="match status" value="1"/>
</dbReference>
<dbReference type="InterPro" id="IPR000524">
    <property type="entry name" value="Tscrpt_reg_HTH_GntR"/>
</dbReference>
<dbReference type="SUPFAM" id="SSF48008">
    <property type="entry name" value="GntR ligand-binding domain-like"/>
    <property type="match status" value="1"/>
</dbReference>
<feature type="domain" description="HTH gntR-type" evidence="4">
    <location>
        <begin position="7"/>
        <end position="75"/>
    </location>
</feature>
<accession>W0HU88</accession>
<evidence type="ECO:0000256" key="3">
    <source>
        <dbReference type="ARBA" id="ARBA00023163"/>
    </source>
</evidence>
<dbReference type="SMART" id="SM00345">
    <property type="entry name" value="HTH_GNTR"/>
    <property type="match status" value="1"/>
</dbReference>
<dbReference type="RefSeq" id="WP_025422459.1">
    <property type="nucleotide sequence ID" value="NZ_CP006569.1"/>
</dbReference>
<keyword evidence="1" id="KW-0805">Transcription regulation</keyword>
<dbReference type="NCBIfam" id="NF007741">
    <property type="entry name" value="PRK10421.1"/>
    <property type="match status" value="1"/>
</dbReference>
<dbReference type="InterPro" id="IPR036388">
    <property type="entry name" value="WH-like_DNA-bd_sf"/>
</dbReference>
<dbReference type="PANTHER" id="PTHR43537:SF18">
    <property type="entry name" value="L-LACTATE DEHYDROGENASE OPERON REGULATORY PROTEIN-RELATED"/>
    <property type="match status" value="1"/>
</dbReference>
<dbReference type="GO" id="GO:0003700">
    <property type="term" value="F:DNA-binding transcription factor activity"/>
    <property type="evidence" value="ECO:0007669"/>
    <property type="project" value="InterPro"/>
</dbReference>
<dbReference type="SUPFAM" id="SSF46785">
    <property type="entry name" value="Winged helix' DNA-binding domain"/>
    <property type="match status" value="1"/>
</dbReference>
<evidence type="ECO:0000256" key="1">
    <source>
        <dbReference type="ARBA" id="ARBA00023015"/>
    </source>
</evidence>
<proteinExistence type="predicted"/>
<dbReference type="OrthoDB" id="5450856at2"/>
<keyword evidence="2 5" id="KW-0238">DNA-binding</keyword>
<gene>
    <name evidence="5" type="primary">lldR</name>
    <name evidence="5" type="ORF">Sant_2279</name>
</gene>
<dbReference type="CDD" id="cd07377">
    <property type="entry name" value="WHTH_GntR"/>
    <property type="match status" value="1"/>
</dbReference>
<evidence type="ECO:0000313" key="6">
    <source>
        <dbReference type="Proteomes" id="UP000019028"/>
    </source>
</evidence>
<dbReference type="PRINTS" id="PR00035">
    <property type="entry name" value="HTHGNTR"/>
</dbReference>
<dbReference type="InterPro" id="IPR011711">
    <property type="entry name" value="GntR_C"/>
</dbReference>
<dbReference type="InterPro" id="IPR008920">
    <property type="entry name" value="TF_FadR/GntR_C"/>
</dbReference>
<organism evidence="5 6">
    <name type="scientific">Sodalis praecaptivus</name>
    <dbReference type="NCBI Taxonomy" id="1239307"/>
    <lineage>
        <taxon>Bacteria</taxon>
        <taxon>Pseudomonadati</taxon>
        <taxon>Pseudomonadota</taxon>
        <taxon>Gammaproteobacteria</taxon>
        <taxon>Enterobacterales</taxon>
        <taxon>Bruguierivoracaceae</taxon>
        <taxon>Sodalis</taxon>
    </lineage>
</organism>
<dbReference type="GO" id="GO:0003677">
    <property type="term" value="F:DNA binding"/>
    <property type="evidence" value="ECO:0007669"/>
    <property type="project" value="UniProtKB-KW"/>
</dbReference>
<name>W0HU88_9GAMM</name>
<dbReference type="PROSITE" id="PS50949">
    <property type="entry name" value="HTH_GNTR"/>
    <property type="match status" value="1"/>
</dbReference>
<evidence type="ECO:0000259" key="4">
    <source>
        <dbReference type="PROSITE" id="PS50949"/>
    </source>
</evidence>
<evidence type="ECO:0000313" key="5">
    <source>
        <dbReference type="EMBL" id="AHF77324.1"/>
    </source>
</evidence>
<dbReference type="Gene3D" id="1.20.120.530">
    <property type="entry name" value="GntR ligand-binding domain-like"/>
    <property type="match status" value="1"/>
</dbReference>
<dbReference type="Pfam" id="PF00392">
    <property type="entry name" value="GntR"/>
    <property type="match status" value="1"/>
</dbReference>